<feature type="region of interest" description="Disordered" evidence="16">
    <location>
        <begin position="291"/>
        <end position="324"/>
    </location>
</feature>
<dbReference type="GO" id="GO:0009644">
    <property type="term" value="P:response to high light intensity"/>
    <property type="evidence" value="ECO:0007669"/>
    <property type="project" value="EnsemblPlants"/>
</dbReference>
<dbReference type="FunFam" id="3.40.50.10130:FF:000013">
    <property type="entry name" value="Crossover junction endonuclease EME1"/>
    <property type="match status" value="1"/>
</dbReference>
<evidence type="ECO:0000256" key="12">
    <source>
        <dbReference type="ARBA" id="ARBA00023172"/>
    </source>
</evidence>
<evidence type="ECO:0000256" key="13">
    <source>
        <dbReference type="ARBA" id="ARBA00023204"/>
    </source>
</evidence>
<evidence type="ECO:0000256" key="5">
    <source>
        <dbReference type="ARBA" id="ARBA00022722"/>
    </source>
</evidence>
<dbReference type="GO" id="GO:0010332">
    <property type="term" value="P:response to gamma radiation"/>
    <property type="evidence" value="ECO:0007669"/>
    <property type="project" value="EnsemblPlants"/>
</dbReference>
<evidence type="ECO:0000313" key="19">
    <source>
        <dbReference type="Proteomes" id="UP000008021"/>
    </source>
</evidence>
<keyword evidence="5" id="KW-0540">Nuclease</keyword>
<dbReference type="GO" id="GO:0051301">
    <property type="term" value="P:cell division"/>
    <property type="evidence" value="ECO:0007669"/>
    <property type="project" value="UniProtKB-KW"/>
</dbReference>
<dbReference type="GO" id="GO:0009411">
    <property type="term" value="P:response to UV"/>
    <property type="evidence" value="ECO:0007669"/>
    <property type="project" value="EnsemblPlants"/>
</dbReference>
<evidence type="ECO:0000256" key="4">
    <source>
        <dbReference type="ARBA" id="ARBA00022618"/>
    </source>
</evidence>
<feature type="region of interest" description="Disordered" evidence="16">
    <location>
        <begin position="62"/>
        <end position="89"/>
    </location>
</feature>
<keyword evidence="4" id="KW-0132">Cell division</keyword>
<comment type="similarity">
    <text evidence="3">Belongs to the EME1/MMS4 family.</text>
</comment>
<dbReference type="Gene3D" id="1.10.150.670">
    <property type="entry name" value="Crossover junction endonuclease EME1, DNA-binding domain"/>
    <property type="match status" value="1"/>
</dbReference>
<reference evidence="18" key="2">
    <citation type="submission" date="2018-05" db="EMBL/GenBank/DDBJ databases">
        <title>OmerRS3 (Oryza meridionalis Reference Sequence Version 3).</title>
        <authorList>
            <person name="Zhang J."/>
            <person name="Kudrna D."/>
            <person name="Lee S."/>
            <person name="Talag J."/>
            <person name="Welchert J."/>
            <person name="Wing R.A."/>
        </authorList>
    </citation>
    <scope>NUCLEOTIDE SEQUENCE [LARGE SCALE GENOMIC DNA]</scope>
    <source>
        <strain evidence="18">cv. OR44</strain>
    </source>
</reference>
<evidence type="ECO:0000256" key="16">
    <source>
        <dbReference type="SAM" id="MobiDB-lite"/>
    </source>
</evidence>
<evidence type="ECO:0000256" key="7">
    <source>
        <dbReference type="ARBA" id="ARBA00022759"/>
    </source>
</evidence>
<evidence type="ECO:0000256" key="10">
    <source>
        <dbReference type="ARBA" id="ARBA00022801"/>
    </source>
</evidence>
<evidence type="ECO:0000256" key="3">
    <source>
        <dbReference type="ARBA" id="ARBA00005313"/>
    </source>
</evidence>
<evidence type="ECO:0000256" key="11">
    <source>
        <dbReference type="ARBA" id="ARBA00022842"/>
    </source>
</evidence>
<dbReference type="EnsemblPlants" id="OMERI04G22850.1">
    <property type="protein sequence ID" value="OMERI04G22850.1"/>
    <property type="gene ID" value="OMERI04G22850"/>
</dbReference>
<dbReference type="GO" id="GO:0003677">
    <property type="term" value="F:DNA binding"/>
    <property type="evidence" value="ECO:0007669"/>
    <property type="project" value="InterPro"/>
</dbReference>
<dbReference type="GO" id="GO:0048476">
    <property type="term" value="C:Holliday junction resolvase complex"/>
    <property type="evidence" value="ECO:0007669"/>
    <property type="project" value="InterPro"/>
</dbReference>
<dbReference type="GO" id="GO:0016787">
    <property type="term" value="F:hydrolase activity"/>
    <property type="evidence" value="ECO:0007669"/>
    <property type="project" value="UniProtKB-KW"/>
</dbReference>
<evidence type="ECO:0000259" key="17">
    <source>
        <dbReference type="Pfam" id="PF02732"/>
    </source>
</evidence>
<sequence length="685" mass="75927">MASRAAVVEIIDDDDDDDDVAAASTPPALRKRSRALAAAPDFLGAFSPSPPDPKRRQLAASTIVLDDTPTPPKRRPPAVAADRSASVVADTPRSFLPCSLRDRAVAGDTPDSVLPSPSFHLDAPYSATPGSDVPCSVGLDDIVPETPGFTASRLAGPPAVPGLTSPTTARKFSGVSCPISLDSDDELDDTVYRESLTRTPSNMAKPEHVIQPCTNSCTDKVENATSTDKKDYSKSNVGYQTNNSACENNGTTSYNQPPRANSPCEDSTLKEADPFINNHCLQEENVLPIEERKKKQQEEKRLKKEKKAREIEEKKQKRLETKRQKEAMKAELAELKKLEKEKKKWESGKFATKCIVAEIDSSVIESGSVGGHLVQGFHEKGLCFRVTSNSIKGSILWKMQIPNEFTQDQASTSQVPYILFVLQAEEFCDLVSGGTLLDHVQKVRRQYPEFTICYVTNKLMSFIKRREQNQYNKTTSNCNSWKRPPEEEALCKLATHYARVRSRHCTDEAEVTEHIVGLTYSLANCKLKSLVAIPGVSPGQAIAIEKKYPSMRSLLNVHEKEHLLEDLMLEGPLGDLKRRLGPACSKKVYTILMAQNGAAETLLQSIRLPCPEFPERRDSAMYPRIYTVQANVPPQPKGGIILQKKRLKNGEDRMELMHGNHKTVHEILVLLQPKRSSHQHIANAK</sequence>
<dbReference type="GO" id="GO:0006310">
    <property type="term" value="P:DNA recombination"/>
    <property type="evidence" value="ECO:0007669"/>
    <property type="project" value="UniProtKB-KW"/>
</dbReference>
<dbReference type="GO" id="GO:0051321">
    <property type="term" value="P:meiotic cell cycle"/>
    <property type="evidence" value="ECO:0007669"/>
    <property type="project" value="UniProtKB-KW"/>
</dbReference>
<dbReference type="Gene3D" id="3.40.50.10130">
    <property type="match status" value="1"/>
</dbReference>
<comment type="subcellular location">
    <subcellularLocation>
        <location evidence="2">Nucleus</location>
    </subcellularLocation>
</comment>
<evidence type="ECO:0000256" key="2">
    <source>
        <dbReference type="ARBA" id="ARBA00004123"/>
    </source>
</evidence>
<evidence type="ECO:0000256" key="6">
    <source>
        <dbReference type="ARBA" id="ARBA00022723"/>
    </source>
</evidence>
<keyword evidence="6" id="KW-0479">Metal-binding</keyword>
<feature type="region of interest" description="Disordered" evidence="16">
    <location>
        <begin position="221"/>
        <end position="267"/>
    </location>
</feature>
<proteinExistence type="inferred from homology"/>
<keyword evidence="9" id="KW-0131">Cell cycle</keyword>
<dbReference type="GO" id="GO:0006281">
    <property type="term" value="P:DNA repair"/>
    <property type="evidence" value="ECO:0007669"/>
    <property type="project" value="UniProtKB-KW"/>
</dbReference>
<dbReference type="InterPro" id="IPR006166">
    <property type="entry name" value="ERCC4_domain"/>
</dbReference>
<feature type="compositionally biased region" description="Low complexity" evidence="16">
    <location>
        <begin position="77"/>
        <end position="89"/>
    </location>
</feature>
<evidence type="ECO:0000256" key="15">
    <source>
        <dbReference type="ARBA" id="ARBA00023254"/>
    </source>
</evidence>
<dbReference type="GO" id="GO:0005634">
    <property type="term" value="C:nucleus"/>
    <property type="evidence" value="ECO:0007669"/>
    <property type="project" value="UniProtKB-SubCell"/>
</dbReference>
<dbReference type="Gramene" id="OMERI04G22850.1">
    <property type="protein sequence ID" value="OMERI04G22850.1"/>
    <property type="gene ID" value="OMERI04G22850"/>
</dbReference>
<name>A0A0E0DJ60_9ORYZ</name>
<dbReference type="AlphaFoldDB" id="A0A0E0DJ60"/>
<keyword evidence="7" id="KW-0255">Endonuclease</keyword>
<reference evidence="18" key="1">
    <citation type="submission" date="2015-04" db="UniProtKB">
        <authorList>
            <consortium name="EnsemblPlants"/>
        </authorList>
    </citation>
    <scope>IDENTIFICATION</scope>
</reference>
<evidence type="ECO:0000313" key="18">
    <source>
        <dbReference type="EnsemblPlants" id="OMERI04G22850.1"/>
    </source>
</evidence>
<dbReference type="Pfam" id="PF02732">
    <property type="entry name" value="ERCC4"/>
    <property type="match status" value="1"/>
</dbReference>
<keyword evidence="8" id="KW-0227">DNA damage</keyword>
<dbReference type="GO" id="GO:0004519">
    <property type="term" value="F:endonuclease activity"/>
    <property type="evidence" value="ECO:0007669"/>
    <property type="project" value="UniProtKB-KW"/>
</dbReference>
<dbReference type="PANTHER" id="PTHR21077">
    <property type="entry name" value="EME1 PROTEIN"/>
    <property type="match status" value="1"/>
</dbReference>
<keyword evidence="10" id="KW-0378">Hydrolase</keyword>
<feature type="compositionally biased region" description="Acidic residues" evidence="16">
    <location>
        <begin position="10"/>
        <end position="20"/>
    </location>
</feature>
<evidence type="ECO:0000256" key="14">
    <source>
        <dbReference type="ARBA" id="ARBA00023242"/>
    </source>
</evidence>
<feature type="region of interest" description="Disordered" evidence="16">
    <location>
        <begin position="1"/>
        <end position="28"/>
    </location>
</feature>
<feature type="compositionally biased region" description="Basic and acidic residues" evidence="16">
    <location>
        <begin position="221"/>
        <end position="233"/>
    </location>
</feature>
<keyword evidence="9" id="KW-0498">Mitosis</keyword>
<dbReference type="Proteomes" id="UP000008021">
    <property type="component" value="Chromosome 4"/>
</dbReference>
<protein>
    <recommendedName>
        <fullName evidence="17">ERCC4 domain-containing protein</fullName>
    </recommendedName>
</protein>
<feature type="compositionally biased region" description="Polar residues" evidence="16">
    <location>
        <begin position="234"/>
        <end position="259"/>
    </location>
</feature>
<dbReference type="InterPro" id="IPR042530">
    <property type="entry name" value="EME1/EME2_C"/>
</dbReference>
<keyword evidence="13" id="KW-0234">DNA repair</keyword>
<dbReference type="GO" id="GO:0046872">
    <property type="term" value="F:metal ion binding"/>
    <property type="evidence" value="ECO:0007669"/>
    <property type="project" value="UniProtKB-KW"/>
</dbReference>
<comment type="cofactor">
    <cofactor evidence="1">
        <name>Mg(2+)</name>
        <dbReference type="ChEBI" id="CHEBI:18420"/>
    </cofactor>
</comment>
<accession>A0A0E0DJ60</accession>
<keyword evidence="11" id="KW-0460">Magnesium</keyword>
<dbReference type="HOGENOM" id="CLU_022160_0_0_1"/>
<dbReference type="PANTHER" id="PTHR21077:SF5">
    <property type="entry name" value="CROSSOVER JUNCTION ENDONUCLEASE MMS4"/>
    <property type="match status" value="1"/>
</dbReference>
<keyword evidence="15" id="KW-0469">Meiosis</keyword>
<keyword evidence="19" id="KW-1185">Reference proteome</keyword>
<keyword evidence="14" id="KW-0539">Nucleus</keyword>
<organism evidence="18">
    <name type="scientific">Oryza meridionalis</name>
    <dbReference type="NCBI Taxonomy" id="40149"/>
    <lineage>
        <taxon>Eukaryota</taxon>
        <taxon>Viridiplantae</taxon>
        <taxon>Streptophyta</taxon>
        <taxon>Embryophyta</taxon>
        <taxon>Tracheophyta</taxon>
        <taxon>Spermatophyta</taxon>
        <taxon>Magnoliopsida</taxon>
        <taxon>Liliopsida</taxon>
        <taxon>Poales</taxon>
        <taxon>Poaceae</taxon>
        <taxon>BOP clade</taxon>
        <taxon>Oryzoideae</taxon>
        <taxon>Oryzeae</taxon>
        <taxon>Oryzinae</taxon>
        <taxon>Oryza</taxon>
    </lineage>
</organism>
<evidence type="ECO:0000256" key="8">
    <source>
        <dbReference type="ARBA" id="ARBA00022763"/>
    </source>
</evidence>
<dbReference type="CDD" id="cd20083">
    <property type="entry name" value="XPF_nuclease_EME"/>
    <property type="match status" value="1"/>
</dbReference>
<keyword evidence="12" id="KW-0233">DNA recombination</keyword>
<dbReference type="InterPro" id="IPR047524">
    <property type="entry name" value="XPF_nuclease_EME1_plant/arthr"/>
</dbReference>
<dbReference type="eggNOG" id="ENOG502QV6A">
    <property type="taxonomic scope" value="Eukaryota"/>
</dbReference>
<dbReference type="InterPro" id="IPR033310">
    <property type="entry name" value="Mms4/EME1/EME2"/>
</dbReference>
<evidence type="ECO:0000256" key="1">
    <source>
        <dbReference type="ARBA" id="ARBA00001946"/>
    </source>
</evidence>
<feature type="domain" description="ERCC4" evidence="17">
    <location>
        <begin position="359"/>
        <end position="516"/>
    </location>
</feature>
<evidence type="ECO:0000256" key="9">
    <source>
        <dbReference type="ARBA" id="ARBA00022776"/>
    </source>
</evidence>